<feature type="transmembrane region" description="Helical" evidence="10">
    <location>
        <begin position="157"/>
        <end position="177"/>
    </location>
</feature>
<name>A0AAJ7T183_PETMA</name>
<gene>
    <name evidence="12" type="primary">LOC116941735</name>
</gene>
<comment type="similarity">
    <text evidence="8">Belongs to the glycoside-pentoside-hexuronide (GPH) cation symporter transporter (TC 2.A.2) family.</text>
</comment>
<feature type="transmembrane region" description="Helical" evidence="10">
    <location>
        <begin position="735"/>
        <end position="754"/>
    </location>
</feature>
<dbReference type="PANTHER" id="PTHR19432:SF7">
    <property type="entry name" value="SOLUTE CARRIER FAMILY 45 MEMBER 4"/>
    <property type="match status" value="1"/>
</dbReference>
<feature type="transmembrane region" description="Helical" evidence="10">
    <location>
        <begin position="760"/>
        <end position="782"/>
    </location>
</feature>
<dbReference type="KEGG" id="pmrn:116941735"/>
<evidence type="ECO:0000256" key="5">
    <source>
        <dbReference type="ARBA" id="ARBA00022847"/>
    </source>
</evidence>
<dbReference type="Pfam" id="PF07690">
    <property type="entry name" value="MFS_1"/>
    <property type="match status" value="1"/>
</dbReference>
<evidence type="ECO:0000256" key="4">
    <source>
        <dbReference type="ARBA" id="ARBA00022692"/>
    </source>
</evidence>
<feature type="transmembrane region" description="Helical" evidence="10">
    <location>
        <begin position="651"/>
        <end position="672"/>
    </location>
</feature>
<dbReference type="InterPro" id="IPR036259">
    <property type="entry name" value="MFS_trans_sf"/>
</dbReference>
<feature type="compositionally biased region" description="Acidic residues" evidence="9">
    <location>
        <begin position="620"/>
        <end position="629"/>
    </location>
</feature>
<organism evidence="11 12">
    <name type="scientific">Petromyzon marinus</name>
    <name type="common">Sea lamprey</name>
    <dbReference type="NCBI Taxonomy" id="7757"/>
    <lineage>
        <taxon>Eukaryota</taxon>
        <taxon>Metazoa</taxon>
        <taxon>Chordata</taxon>
        <taxon>Craniata</taxon>
        <taxon>Vertebrata</taxon>
        <taxon>Cyclostomata</taxon>
        <taxon>Hyperoartia</taxon>
        <taxon>Petromyzontiformes</taxon>
        <taxon>Petromyzontidae</taxon>
        <taxon>Petromyzon</taxon>
    </lineage>
</organism>
<comment type="subcellular location">
    <subcellularLocation>
        <location evidence="1">Membrane</location>
        <topology evidence="1">Multi-pass membrane protein</topology>
    </subcellularLocation>
</comment>
<feature type="non-terminal residue" evidence="12">
    <location>
        <position position="940"/>
    </location>
</feature>
<dbReference type="CTD" id="57210"/>
<feature type="region of interest" description="Disordered" evidence="9">
    <location>
        <begin position="1"/>
        <end position="113"/>
    </location>
</feature>
<sequence>MEEALLDGASNRKHRRNPEPPAGVNRNSRNNNHGGGGGGDEARGNGRVQDGAARSPSEGDATMALLGRGGGGGGDEAEKAVEPWPGKESGSGVAAVPGGDGDESESDSDSSVEELPLRQWVMNGAITFGREFCYAVDTALVTPVLLTIGLPEQYYSLTWFLSPVLGLIFTPLIGSASDRCTLRWGRRRPFILVLSIGTLIGIMLFLNGANIGLAVGDVPGEQLVGIVVTVLGVVLLDFCADAADGPVHAYLLDNADTEEQDRALSIHSLAGSLGGALGYMMGGIDWTHTPLGLAFRSQQQVLFFFTSLVFTASLLLHLFSIPEEVYTGPVSDEGSSRAINSARANSSLQPNLEEGEGAATDAADAAAASSSRDPECGLDDRDLDDESGGPAGDGGRSQALSCLFADEVRSNHEVYMGRDDDDDVHEAELLRSQSDSVLHMGDVGSELLYLGCMEPSEFDGPFMTPAHATAEAARSNDSLAGAAEDREGSDAPFLLPPLDDAGAGGELLGVAADGGVGDGRRLANGTKAKGRPQQQHGVGLRPRSASMRRRHQQFYQRQATYDFYAYSGRLGSHRYRHRRANAFLLIKASRSLNDLYELQRRQRMRMQQRTRLRHASSATEESEGSESSDEVEMEMSVRLLWLSMFKMPRQLLRLCLCHLITWVSIIAMSVFYTDFMGQVVFQGEPTAPHNSTELENYNKGVQYGCWGLVIYAATAALLSGLLQRYTVHRDVSLKLLYSVGTLGFSLGMAVMAAVPNLAVSMTMIGTMGLLYVVLSYCPYAMLGFYHEDDEYVRHSPGGTRRGLGIDCAILSCQVYISQILVAAGISVVIDAFDTVRSVPVVASAAAFLAFLAATFILIYPDDDDEEEEKEKEEGKEGRAQDGTGGGKGGGGGCAQEERRRRAPATLQLRRKPGKGVEVEVEEAAAVVAPTPSAAALQLET</sequence>
<reference evidence="12" key="1">
    <citation type="submission" date="2025-08" db="UniProtKB">
        <authorList>
            <consortium name="RefSeq"/>
        </authorList>
    </citation>
    <scope>IDENTIFICATION</scope>
    <source>
        <tissue evidence="12">Sperm</tissue>
    </source>
</reference>
<evidence type="ECO:0000256" key="6">
    <source>
        <dbReference type="ARBA" id="ARBA00022989"/>
    </source>
</evidence>
<evidence type="ECO:0000256" key="3">
    <source>
        <dbReference type="ARBA" id="ARBA00022553"/>
    </source>
</evidence>
<dbReference type="RefSeq" id="XP_032808994.1">
    <property type="nucleotide sequence ID" value="XM_032953103.1"/>
</dbReference>
<dbReference type="SUPFAM" id="SSF103473">
    <property type="entry name" value="MFS general substrate transporter"/>
    <property type="match status" value="2"/>
</dbReference>
<keyword evidence="2" id="KW-0813">Transport</keyword>
<evidence type="ECO:0000256" key="8">
    <source>
        <dbReference type="ARBA" id="ARBA00038193"/>
    </source>
</evidence>
<dbReference type="GO" id="GO:0016020">
    <property type="term" value="C:membrane"/>
    <property type="evidence" value="ECO:0007669"/>
    <property type="project" value="UniProtKB-SubCell"/>
</dbReference>
<dbReference type="AlphaFoldDB" id="A0AAJ7T183"/>
<evidence type="ECO:0000256" key="2">
    <source>
        <dbReference type="ARBA" id="ARBA00022448"/>
    </source>
</evidence>
<accession>A0AAJ7T183</accession>
<evidence type="ECO:0000256" key="10">
    <source>
        <dbReference type="SAM" id="Phobius"/>
    </source>
</evidence>
<feature type="transmembrane region" description="Helical" evidence="10">
    <location>
        <begin position="189"/>
        <end position="211"/>
    </location>
</feature>
<protein>
    <submittedName>
        <fullName evidence="12">LOW QUALITY PROTEIN: solute carrier family 45 member 4-like</fullName>
    </submittedName>
</protein>
<keyword evidence="6 10" id="KW-1133">Transmembrane helix</keyword>
<feature type="transmembrane region" description="Helical" evidence="10">
    <location>
        <begin position="301"/>
        <end position="319"/>
    </location>
</feature>
<keyword evidence="11" id="KW-1185">Reference proteome</keyword>
<dbReference type="Gene3D" id="1.20.1250.20">
    <property type="entry name" value="MFS general substrate transporter like domains"/>
    <property type="match status" value="2"/>
</dbReference>
<keyword evidence="3" id="KW-0597">Phosphoprotein</keyword>
<evidence type="ECO:0000313" key="11">
    <source>
        <dbReference type="Proteomes" id="UP001318040"/>
    </source>
</evidence>
<feature type="region of interest" description="Disordered" evidence="9">
    <location>
        <begin position="518"/>
        <end position="547"/>
    </location>
</feature>
<feature type="transmembrane region" description="Helical" evidence="10">
    <location>
        <begin position="841"/>
        <end position="859"/>
    </location>
</feature>
<dbReference type="Proteomes" id="UP001318040">
    <property type="component" value="Chromosome 12"/>
</dbReference>
<feature type="region of interest" description="Disordered" evidence="9">
    <location>
        <begin position="863"/>
        <end position="917"/>
    </location>
</feature>
<feature type="transmembrane region" description="Helical" evidence="10">
    <location>
        <begin position="803"/>
        <end position="829"/>
    </location>
</feature>
<keyword evidence="5" id="KW-0769">Symport</keyword>
<evidence type="ECO:0000256" key="7">
    <source>
        <dbReference type="ARBA" id="ARBA00023136"/>
    </source>
</evidence>
<keyword evidence="4 10" id="KW-0812">Transmembrane</keyword>
<feature type="region of interest" description="Disordered" evidence="9">
    <location>
        <begin position="344"/>
        <end position="397"/>
    </location>
</feature>
<evidence type="ECO:0000256" key="9">
    <source>
        <dbReference type="SAM" id="MobiDB-lite"/>
    </source>
</evidence>
<dbReference type="InterPro" id="IPR011701">
    <property type="entry name" value="MFS"/>
</dbReference>
<keyword evidence="7 10" id="KW-0472">Membrane</keyword>
<feature type="transmembrane region" description="Helical" evidence="10">
    <location>
        <begin position="701"/>
        <end position="723"/>
    </location>
</feature>
<proteinExistence type="inferred from homology"/>
<feature type="compositionally biased region" description="Gly residues" evidence="9">
    <location>
        <begin position="882"/>
        <end position="893"/>
    </location>
</feature>
<feature type="region of interest" description="Disordered" evidence="9">
    <location>
        <begin position="469"/>
        <end position="490"/>
    </location>
</feature>
<dbReference type="GO" id="GO:0008506">
    <property type="term" value="F:sucrose:proton symporter activity"/>
    <property type="evidence" value="ECO:0007669"/>
    <property type="project" value="TreeGrafter"/>
</dbReference>
<feature type="compositionally biased region" description="Low complexity" evidence="9">
    <location>
        <begin position="358"/>
        <end position="371"/>
    </location>
</feature>
<evidence type="ECO:0000313" key="12">
    <source>
        <dbReference type="RefSeq" id="XP_032808994.1"/>
    </source>
</evidence>
<dbReference type="FunFam" id="1.20.1250.20:FF:000069">
    <property type="entry name" value="Solute carrier family 45 member 4"/>
    <property type="match status" value="1"/>
</dbReference>
<feature type="region of interest" description="Disordered" evidence="9">
    <location>
        <begin position="606"/>
        <end position="629"/>
    </location>
</feature>
<feature type="transmembrane region" description="Helical" evidence="10">
    <location>
        <begin position="264"/>
        <end position="281"/>
    </location>
</feature>
<dbReference type="PANTHER" id="PTHR19432">
    <property type="entry name" value="SUGAR TRANSPORTER"/>
    <property type="match status" value="1"/>
</dbReference>
<evidence type="ECO:0000256" key="1">
    <source>
        <dbReference type="ARBA" id="ARBA00004141"/>
    </source>
</evidence>
<feature type="compositionally biased region" description="Acidic residues" evidence="9">
    <location>
        <begin position="100"/>
        <end position="112"/>
    </location>
</feature>
<feature type="transmembrane region" description="Helical" evidence="10">
    <location>
        <begin position="223"/>
        <end position="243"/>
    </location>
</feature>
<feature type="compositionally biased region" description="Low complexity" evidence="9">
    <location>
        <begin position="23"/>
        <end position="32"/>
    </location>
</feature>